<proteinExistence type="inferred from homology"/>
<gene>
    <name evidence="12" type="ORF">BDY17DRAFT_314003</name>
</gene>
<comment type="similarity">
    <text evidence="3 10">Belongs to the glycosyl hydrolase 75 family.</text>
</comment>
<evidence type="ECO:0000313" key="12">
    <source>
        <dbReference type="EMBL" id="KAF2478735.1"/>
    </source>
</evidence>
<keyword evidence="8 10" id="KW-0326">Glycosidase</keyword>
<evidence type="ECO:0000256" key="10">
    <source>
        <dbReference type="RuleBase" id="RU361208"/>
    </source>
</evidence>
<keyword evidence="7" id="KW-0119">Carbohydrate metabolism</keyword>
<keyword evidence="4" id="KW-0964">Secreted</keyword>
<evidence type="ECO:0000256" key="11">
    <source>
        <dbReference type="SAM" id="MobiDB-lite"/>
    </source>
</evidence>
<dbReference type="OrthoDB" id="4756206at2759"/>
<name>A0A6A6PFL3_9PEZI</name>
<accession>A0A6A6PFL3</accession>
<dbReference type="GO" id="GO:0005576">
    <property type="term" value="C:extracellular region"/>
    <property type="evidence" value="ECO:0007669"/>
    <property type="project" value="UniProtKB-SubCell"/>
</dbReference>
<organism evidence="12 13">
    <name type="scientific">Neohortaea acidophila</name>
    <dbReference type="NCBI Taxonomy" id="245834"/>
    <lineage>
        <taxon>Eukaryota</taxon>
        <taxon>Fungi</taxon>
        <taxon>Dikarya</taxon>
        <taxon>Ascomycota</taxon>
        <taxon>Pezizomycotina</taxon>
        <taxon>Dothideomycetes</taxon>
        <taxon>Dothideomycetidae</taxon>
        <taxon>Mycosphaerellales</taxon>
        <taxon>Teratosphaeriaceae</taxon>
        <taxon>Neohortaea</taxon>
    </lineage>
</organism>
<protein>
    <recommendedName>
        <fullName evidence="10">Endo-chitosanase</fullName>
        <ecNumber evidence="10">3.2.1.132</ecNumber>
    </recommendedName>
</protein>
<dbReference type="EMBL" id="MU001643">
    <property type="protein sequence ID" value="KAF2478735.1"/>
    <property type="molecule type" value="Genomic_DNA"/>
</dbReference>
<dbReference type="EC" id="3.2.1.132" evidence="10"/>
<reference evidence="12" key="1">
    <citation type="journal article" date="2020" name="Stud. Mycol.">
        <title>101 Dothideomycetes genomes: a test case for predicting lifestyles and emergence of pathogens.</title>
        <authorList>
            <person name="Haridas S."/>
            <person name="Albert R."/>
            <person name="Binder M."/>
            <person name="Bloem J."/>
            <person name="Labutti K."/>
            <person name="Salamov A."/>
            <person name="Andreopoulos B."/>
            <person name="Baker S."/>
            <person name="Barry K."/>
            <person name="Bills G."/>
            <person name="Bluhm B."/>
            <person name="Cannon C."/>
            <person name="Castanera R."/>
            <person name="Culley D."/>
            <person name="Daum C."/>
            <person name="Ezra D."/>
            <person name="Gonzalez J."/>
            <person name="Henrissat B."/>
            <person name="Kuo A."/>
            <person name="Liang C."/>
            <person name="Lipzen A."/>
            <person name="Lutzoni F."/>
            <person name="Magnuson J."/>
            <person name="Mondo S."/>
            <person name="Nolan M."/>
            <person name="Ohm R."/>
            <person name="Pangilinan J."/>
            <person name="Park H.-J."/>
            <person name="Ramirez L."/>
            <person name="Alfaro M."/>
            <person name="Sun H."/>
            <person name="Tritt A."/>
            <person name="Yoshinaga Y."/>
            <person name="Zwiers L.-H."/>
            <person name="Turgeon B."/>
            <person name="Goodwin S."/>
            <person name="Spatafora J."/>
            <person name="Crous P."/>
            <person name="Grigoriev I."/>
        </authorList>
    </citation>
    <scope>NUCLEOTIDE SEQUENCE</scope>
    <source>
        <strain evidence="12">CBS 113389</strain>
    </source>
</reference>
<dbReference type="Pfam" id="PF07335">
    <property type="entry name" value="Glyco_hydro_75"/>
    <property type="match status" value="1"/>
</dbReference>
<evidence type="ECO:0000256" key="6">
    <source>
        <dbReference type="ARBA" id="ARBA00022801"/>
    </source>
</evidence>
<dbReference type="PANTHER" id="PTHR42061">
    <property type="entry name" value="ENDO-CHITOSANASE"/>
    <property type="match status" value="1"/>
</dbReference>
<dbReference type="GeneID" id="54476782"/>
<dbReference type="GO" id="GO:0016977">
    <property type="term" value="F:chitosanase activity"/>
    <property type="evidence" value="ECO:0007669"/>
    <property type="project" value="UniProtKB-EC"/>
</dbReference>
<feature type="chain" id="PRO_5025710291" description="Endo-chitosanase" evidence="10">
    <location>
        <begin position="21"/>
        <end position="266"/>
    </location>
</feature>
<evidence type="ECO:0000256" key="3">
    <source>
        <dbReference type="ARBA" id="ARBA00007799"/>
    </source>
</evidence>
<evidence type="ECO:0000256" key="1">
    <source>
        <dbReference type="ARBA" id="ARBA00000405"/>
    </source>
</evidence>
<evidence type="ECO:0000256" key="5">
    <source>
        <dbReference type="ARBA" id="ARBA00022729"/>
    </source>
</evidence>
<dbReference type="PANTHER" id="PTHR42061:SF6">
    <property type="entry name" value="ENDO-CHITOSANASE"/>
    <property type="match status" value="1"/>
</dbReference>
<comment type="subcellular location">
    <subcellularLocation>
        <location evidence="2 10">Secreted</location>
    </subcellularLocation>
</comment>
<dbReference type="InterPro" id="IPR009939">
    <property type="entry name" value="Chitosanase_fungal"/>
</dbReference>
<evidence type="ECO:0000256" key="4">
    <source>
        <dbReference type="ARBA" id="ARBA00022525"/>
    </source>
</evidence>
<evidence type="ECO:0000256" key="8">
    <source>
        <dbReference type="ARBA" id="ARBA00023295"/>
    </source>
</evidence>
<dbReference type="AlphaFoldDB" id="A0A6A6PFL3"/>
<evidence type="ECO:0000256" key="2">
    <source>
        <dbReference type="ARBA" id="ARBA00004613"/>
    </source>
</evidence>
<dbReference type="Proteomes" id="UP000799767">
    <property type="component" value="Unassembled WGS sequence"/>
</dbReference>
<comment type="catalytic activity">
    <reaction evidence="1 10">
        <text>Endohydrolysis of beta-(1-&gt;4)-linkages between D-glucosamine residues in a partly acetylated chitosan.</text>
        <dbReference type="EC" id="3.2.1.132"/>
    </reaction>
</comment>
<feature type="region of interest" description="Disordered" evidence="11">
    <location>
        <begin position="45"/>
        <end position="72"/>
    </location>
</feature>
<comment type="function">
    <text evidence="10">Chitosanase catalyzing the endo-type cleavage of chitosan, the deacylated form of chitin. Chitosanase may be crucial in the degradation of the deacetylated portion of chitin in the fungal cell wall.</text>
</comment>
<keyword evidence="13" id="KW-1185">Reference proteome</keyword>
<sequence>MRLPTLSLCWCIGLLTAVHAYTVPSNLASFYSKLAAQEQCNHTLKSGFGNGDTDYPTSADERRSLRTNPPPDDWSYCETDNMLYIHHNGGGLASMAIDVDGKRPKGDNPQDSQDGTAFEGILKRYNVSGVTDLDPYIHPYVVFGNQGTKKGYTTFHPRMYDIQPLSVMAVVCADKLIFGIWGDTNGDDDWPSIDSVGEASQAVGSACFGNAVNASYGHARDDVLFLAFKGAEAVPGPRGARWAATSYEEFETSIAGLGNRLLAQAG</sequence>
<dbReference type="GO" id="GO:0000272">
    <property type="term" value="P:polysaccharide catabolic process"/>
    <property type="evidence" value="ECO:0007669"/>
    <property type="project" value="UniProtKB-KW"/>
</dbReference>
<feature type="signal peptide" evidence="10">
    <location>
        <begin position="1"/>
        <end position="20"/>
    </location>
</feature>
<keyword evidence="6 10" id="KW-0378">Hydrolase</keyword>
<evidence type="ECO:0000256" key="9">
    <source>
        <dbReference type="ARBA" id="ARBA00023326"/>
    </source>
</evidence>
<keyword evidence="9 10" id="KW-0624">Polysaccharide degradation</keyword>
<dbReference type="RefSeq" id="XP_033585305.1">
    <property type="nucleotide sequence ID" value="XM_033735780.1"/>
</dbReference>
<evidence type="ECO:0000256" key="7">
    <source>
        <dbReference type="ARBA" id="ARBA00023277"/>
    </source>
</evidence>
<keyword evidence="5 10" id="KW-0732">Signal</keyword>
<evidence type="ECO:0000313" key="13">
    <source>
        <dbReference type="Proteomes" id="UP000799767"/>
    </source>
</evidence>